<keyword evidence="3" id="KW-1185">Reference proteome</keyword>
<keyword evidence="1" id="KW-1133">Transmembrane helix</keyword>
<organism evidence="2 3">
    <name type="scientific">Reticulomyxa filosa</name>
    <dbReference type="NCBI Taxonomy" id="46433"/>
    <lineage>
        <taxon>Eukaryota</taxon>
        <taxon>Sar</taxon>
        <taxon>Rhizaria</taxon>
        <taxon>Retaria</taxon>
        <taxon>Foraminifera</taxon>
        <taxon>Monothalamids</taxon>
        <taxon>Reticulomyxidae</taxon>
        <taxon>Reticulomyxa</taxon>
    </lineage>
</organism>
<reference evidence="2 3" key="1">
    <citation type="journal article" date="2013" name="Curr. Biol.">
        <title>The Genome of the Foraminiferan Reticulomyxa filosa.</title>
        <authorList>
            <person name="Glockner G."/>
            <person name="Hulsmann N."/>
            <person name="Schleicher M."/>
            <person name="Noegel A.A."/>
            <person name="Eichinger L."/>
            <person name="Gallinger C."/>
            <person name="Pawlowski J."/>
            <person name="Sierra R."/>
            <person name="Euteneuer U."/>
            <person name="Pillet L."/>
            <person name="Moustafa A."/>
            <person name="Platzer M."/>
            <person name="Groth M."/>
            <person name="Szafranski K."/>
            <person name="Schliwa M."/>
        </authorList>
    </citation>
    <scope>NUCLEOTIDE SEQUENCE [LARGE SCALE GENOMIC DNA]</scope>
</reference>
<protein>
    <submittedName>
        <fullName evidence="2">Uncharacterized protein</fullName>
    </submittedName>
</protein>
<comment type="caution">
    <text evidence="2">The sequence shown here is derived from an EMBL/GenBank/DDBJ whole genome shotgun (WGS) entry which is preliminary data.</text>
</comment>
<evidence type="ECO:0000313" key="2">
    <source>
        <dbReference type="EMBL" id="ETO08184.1"/>
    </source>
</evidence>
<keyword evidence="1" id="KW-0472">Membrane</keyword>
<evidence type="ECO:0000313" key="3">
    <source>
        <dbReference type="Proteomes" id="UP000023152"/>
    </source>
</evidence>
<accession>X6M2P3</accession>
<name>X6M2P3_RETFI</name>
<dbReference type="EMBL" id="ASPP01025277">
    <property type="protein sequence ID" value="ETO08184.1"/>
    <property type="molecule type" value="Genomic_DNA"/>
</dbReference>
<sequence>MPQQKEDSHCCQKLSLPQTKTKEHSKEANKKCCVFEWWIRRTATRDIVGSNRRYSGTINICVFVHEKEFTLFEDLAKFMKDLPTASKKHIWEHAINKKNKKKNKTKIEKTSEQKQITKVLCDCVIIYVKVIYFIFFYLNRKQKTMKIDTVLPHVEPAAQWIFKKYKFLEKHRFEQESTYFADMLQEYHVLFYFCFYCNTIFSCIQLFFIFCICLG</sequence>
<feature type="transmembrane region" description="Helical" evidence="1">
    <location>
        <begin position="119"/>
        <end position="138"/>
    </location>
</feature>
<keyword evidence="1" id="KW-0812">Transmembrane</keyword>
<dbReference type="AlphaFoldDB" id="X6M2P3"/>
<feature type="transmembrane region" description="Helical" evidence="1">
    <location>
        <begin position="189"/>
        <end position="214"/>
    </location>
</feature>
<evidence type="ECO:0000256" key="1">
    <source>
        <dbReference type="SAM" id="Phobius"/>
    </source>
</evidence>
<proteinExistence type="predicted"/>
<dbReference type="Proteomes" id="UP000023152">
    <property type="component" value="Unassembled WGS sequence"/>
</dbReference>
<gene>
    <name evidence="2" type="ORF">RFI_29204</name>
</gene>